<dbReference type="Pfam" id="PF12171">
    <property type="entry name" value="zf-C2H2_jaz"/>
    <property type="match status" value="1"/>
</dbReference>
<comment type="subunit">
    <text evidence="11">Associates with pre-60S ribosomal particles; released from the pre-60S particle very early in the cytoplasm.</text>
</comment>
<dbReference type="GO" id="GO:0042254">
    <property type="term" value="P:ribosome biogenesis"/>
    <property type="evidence" value="ECO:0007669"/>
    <property type="project" value="UniProtKB-KW"/>
</dbReference>
<feature type="domain" description="C2H2-type" evidence="14">
    <location>
        <begin position="60"/>
        <end position="82"/>
    </location>
</feature>
<dbReference type="InterPro" id="IPR022755">
    <property type="entry name" value="Znf_C2H2_jaz"/>
</dbReference>
<proteinExistence type="inferred from homology"/>
<evidence type="ECO:0000256" key="4">
    <source>
        <dbReference type="ARBA" id="ARBA00022517"/>
    </source>
</evidence>
<accession>A0A5N5TJZ7</accession>
<dbReference type="OrthoDB" id="24683at2759"/>
<dbReference type="SUPFAM" id="SSF57667">
    <property type="entry name" value="beta-beta-alpha zinc fingers"/>
    <property type="match status" value="1"/>
</dbReference>
<dbReference type="InterPro" id="IPR013087">
    <property type="entry name" value="Znf_C2H2_type"/>
</dbReference>
<comment type="function">
    <text evidence="10">Involved in pre-60S ribosomal particles maturation by promoting the nuclear export of the 60S ribosome.</text>
</comment>
<comment type="subcellular location">
    <subcellularLocation>
        <location evidence="2">Cytoplasm</location>
    </subcellularLocation>
    <subcellularLocation>
        <location evidence="1">Nucleus</location>
    </subcellularLocation>
</comment>
<dbReference type="PROSITE" id="PS00028">
    <property type="entry name" value="ZINC_FINGER_C2H2_1"/>
    <property type="match status" value="1"/>
</dbReference>
<organism evidence="15 16">
    <name type="scientific">Armadillidium nasatum</name>
    <dbReference type="NCBI Taxonomy" id="96803"/>
    <lineage>
        <taxon>Eukaryota</taxon>
        <taxon>Metazoa</taxon>
        <taxon>Ecdysozoa</taxon>
        <taxon>Arthropoda</taxon>
        <taxon>Crustacea</taxon>
        <taxon>Multicrustacea</taxon>
        <taxon>Malacostraca</taxon>
        <taxon>Eumalacostraca</taxon>
        <taxon>Peracarida</taxon>
        <taxon>Isopoda</taxon>
        <taxon>Oniscidea</taxon>
        <taxon>Crinocheta</taxon>
        <taxon>Armadillidiidae</taxon>
        <taxon>Armadillidium</taxon>
    </lineage>
</organism>
<evidence type="ECO:0000256" key="2">
    <source>
        <dbReference type="ARBA" id="ARBA00004496"/>
    </source>
</evidence>
<dbReference type="FunFam" id="3.30.160.60:FF:000299">
    <property type="entry name" value="Zinc finger protein 593"/>
    <property type="match status" value="1"/>
</dbReference>
<name>A0A5N5TJZ7_9CRUS</name>
<keyword evidence="6" id="KW-0863">Zinc-finger</keyword>
<dbReference type="GO" id="GO:0008270">
    <property type="term" value="F:zinc ion binding"/>
    <property type="evidence" value="ECO:0007669"/>
    <property type="project" value="UniProtKB-KW"/>
</dbReference>
<keyword evidence="3" id="KW-0963">Cytoplasm</keyword>
<evidence type="ECO:0000256" key="1">
    <source>
        <dbReference type="ARBA" id="ARBA00004123"/>
    </source>
</evidence>
<dbReference type="InterPro" id="IPR003604">
    <property type="entry name" value="Matrin/U1-like-C_Znf_C2H2"/>
</dbReference>
<evidence type="ECO:0000256" key="9">
    <source>
        <dbReference type="ARBA" id="ARBA00038064"/>
    </source>
</evidence>
<dbReference type="AlphaFoldDB" id="A0A5N5TJZ7"/>
<keyword evidence="7" id="KW-0862">Zinc</keyword>
<feature type="compositionally biased region" description="Basic residues" evidence="13">
    <location>
        <begin position="1"/>
        <end position="23"/>
    </location>
</feature>
<evidence type="ECO:0000259" key="14">
    <source>
        <dbReference type="PROSITE" id="PS00028"/>
    </source>
</evidence>
<evidence type="ECO:0000313" key="15">
    <source>
        <dbReference type="EMBL" id="KAB7506478.1"/>
    </source>
</evidence>
<keyword evidence="5" id="KW-0479">Metal-binding</keyword>
<comment type="caution">
    <text evidence="15">The sequence shown here is derived from an EMBL/GenBank/DDBJ whole genome shotgun (WGS) entry which is preliminary data.</text>
</comment>
<evidence type="ECO:0000256" key="10">
    <source>
        <dbReference type="ARBA" id="ARBA00057732"/>
    </source>
</evidence>
<evidence type="ECO:0000256" key="3">
    <source>
        <dbReference type="ARBA" id="ARBA00022490"/>
    </source>
</evidence>
<dbReference type="GO" id="GO:0043021">
    <property type="term" value="F:ribonucleoprotein complex binding"/>
    <property type="evidence" value="ECO:0007669"/>
    <property type="project" value="UniProtKB-ARBA"/>
</dbReference>
<protein>
    <recommendedName>
        <fullName evidence="12">Zinc finger protein 593 homolog</fullName>
    </recommendedName>
</protein>
<reference evidence="15 16" key="1">
    <citation type="journal article" date="2019" name="PLoS Biol.">
        <title>Sex chromosomes control vertical transmission of feminizing Wolbachia symbionts in an isopod.</title>
        <authorList>
            <person name="Becking T."/>
            <person name="Chebbi M.A."/>
            <person name="Giraud I."/>
            <person name="Moumen B."/>
            <person name="Laverre T."/>
            <person name="Caubet Y."/>
            <person name="Peccoud J."/>
            <person name="Gilbert C."/>
            <person name="Cordaux R."/>
        </authorList>
    </citation>
    <scope>NUCLEOTIDE SEQUENCE [LARGE SCALE GENOMIC DNA]</scope>
    <source>
        <strain evidence="15">ANa2</strain>
        <tissue evidence="15">Whole body excluding digestive tract and cuticle</tissue>
    </source>
</reference>
<keyword evidence="8" id="KW-0539">Nucleus</keyword>
<evidence type="ECO:0000313" key="16">
    <source>
        <dbReference type="Proteomes" id="UP000326759"/>
    </source>
</evidence>
<dbReference type="PANTHER" id="PTHR46095:SF1">
    <property type="entry name" value="ZINC FINGER PROTEIN 593"/>
    <property type="match status" value="1"/>
</dbReference>
<comment type="similarity">
    <text evidence="9">Belongs to the ZNF593/BUD20 C2H2-type zinc-finger protein family.</text>
</comment>
<dbReference type="Gene3D" id="3.30.160.60">
    <property type="entry name" value="Classic Zinc Finger"/>
    <property type="match status" value="1"/>
</dbReference>
<evidence type="ECO:0000256" key="5">
    <source>
        <dbReference type="ARBA" id="ARBA00022723"/>
    </source>
</evidence>
<keyword evidence="16" id="KW-1185">Reference proteome</keyword>
<evidence type="ECO:0000256" key="8">
    <source>
        <dbReference type="ARBA" id="ARBA00023242"/>
    </source>
</evidence>
<dbReference type="PANTHER" id="PTHR46095">
    <property type="entry name" value="ZINC FINGER PROTEIN 593"/>
    <property type="match status" value="1"/>
</dbReference>
<evidence type="ECO:0000256" key="12">
    <source>
        <dbReference type="ARBA" id="ARBA00068297"/>
    </source>
</evidence>
<evidence type="ECO:0000256" key="13">
    <source>
        <dbReference type="SAM" id="MobiDB-lite"/>
    </source>
</evidence>
<gene>
    <name evidence="15" type="ORF">Anas_02643</name>
</gene>
<dbReference type="InterPro" id="IPR036236">
    <property type="entry name" value="Znf_C2H2_sf"/>
</dbReference>
<evidence type="ECO:0000256" key="11">
    <source>
        <dbReference type="ARBA" id="ARBA00065398"/>
    </source>
</evidence>
<feature type="compositionally biased region" description="Basic and acidic residues" evidence="13">
    <location>
        <begin position="24"/>
        <end position="34"/>
    </location>
</feature>
<dbReference type="GO" id="GO:0003676">
    <property type="term" value="F:nucleic acid binding"/>
    <property type="evidence" value="ECO:0007669"/>
    <property type="project" value="InterPro"/>
</dbReference>
<keyword evidence="4" id="KW-0690">Ribosome biogenesis</keyword>
<dbReference type="EMBL" id="SEYY01000788">
    <property type="protein sequence ID" value="KAB7506478.1"/>
    <property type="molecule type" value="Genomic_DNA"/>
</dbReference>
<evidence type="ECO:0000256" key="6">
    <source>
        <dbReference type="ARBA" id="ARBA00022771"/>
    </source>
</evidence>
<dbReference type="Proteomes" id="UP000326759">
    <property type="component" value="Unassembled WGS sequence"/>
</dbReference>
<dbReference type="InterPro" id="IPR051879">
    <property type="entry name" value="C2H2-ZF_Maturation_Protein"/>
</dbReference>
<feature type="region of interest" description="Disordered" evidence="13">
    <location>
        <begin position="1"/>
        <end position="34"/>
    </location>
</feature>
<evidence type="ECO:0000256" key="7">
    <source>
        <dbReference type="ARBA" id="ARBA00022833"/>
    </source>
</evidence>
<dbReference type="SMART" id="SM00451">
    <property type="entry name" value="ZnF_U1"/>
    <property type="match status" value="1"/>
</dbReference>
<feature type="region of interest" description="Disordered" evidence="13">
    <location>
        <begin position="96"/>
        <end position="120"/>
    </location>
</feature>
<sequence>MGGPYKKKPKPRKVNQRLWKTKNRNKDLDEIDSDMKEENAPKLLKQEIDLDKPGSGQHYCLHCARYFITKEAMLSHFRTKGHKRRLKDLELEPYSQAEAERASGKGSYFEPKRRKVETQPIDENVINNLVGNALSSNNDAAT</sequence>
<dbReference type="GO" id="GO:0005737">
    <property type="term" value="C:cytoplasm"/>
    <property type="evidence" value="ECO:0007669"/>
    <property type="project" value="UniProtKB-SubCell"/>
</dbReference>
<dbReference type="GO" id="GO:0005634">
    <property type="term" value="C:nucleus"/>
    <property type="evidence" value="ECO:0007669"/>
    <property type="project" value="UniProtKB-SubCell"/>
</dbReference>